<dbReference type="Pfam" id="PF13561">
    <property type="entry name" value="adh_short_C2"/>
    <property type="match status" value="1"/>
</dbReference>
<keyword evidence="4" id="KW-1185">Reference proteome</keyword>
<comment type="caution">
    <text evidence="3">The sequence shown here is derived from an EMBL/GenBank/DDBJ whole genome shotgun (WGS) entry which is preliminary data.</text>
</comment>
<evidence type="ECO:0000313" key="4">
    <source>
        <dbReference type="Proteomes" id="UP000284395"/>
    </source>
</evidence>
<dbReference type="Proteomes" id="UP000284395">
    <property type="component" value="Unassembled WGS sequence"/>
</dbReference>
<dbReference type="PANTHER" id="PTHR24321:SF8">
    <property type="entry name" value="ESTRADIOL 17-BETA-DEHYDROGENASE 8-RELATED"/>
    <property type="match status" value="1"/>
</dbReference>
<protein>
    <submittedName>
        <fullName evidence="3">SDR family oxidoreductase</fullName>
    </submittedName>
</protein>
<dbReference type="RefSeq" id="WP_120323005.1">
    <property type="nucleotide sequence ID" value="NZ_RAPF01000001.1"/>
</dbReference>
<dbReference type="PRINTS" id="PR00081">
    <property type="entry name" value="GDHRDH"/>
</dbReference>
<dbReference type="InterPro" id="IPR020904">
    <property type="entry name" value="Sc_DH/Rdtase_CS"/>
</dbReference>
<comment type="similarity">
    <text evidence="1">Belongs to the short-chain dehydrogenases/reductases (SDR) family.</text>
</comment>
<dbReference type="InterPro" id="IPR002347">
    <property type="entry name" value="SDR_fam"/>
</dbReference>
<dbReference type="SUPFAM" id="SSF51735">
    <property type="entry name" value="NAD(P)-binding Rossmann-fold domains"/>
    <property type="match status" value="1"/>
</dbReference>
<dbReference type="EMBL" id="RAPF01000001">
    <property type="protein sequence ID" value="RKF23101.1"/>
    <property type="molecule type" value="Genomic_DNA"/>
</dbReference>
<dbReference type="OrthoDB" id="9809287at2"/>
<dbReference type="FunFam" id="3.40.50.720:FF:000084">
    <property type="entry name" value="Short-chain dehydrogenase reductase"/>
    <property type="match status" value="1"/>
</dbReference>
<sequence length="254" mass="26101">MKDLLENKTIIVTGAAGGIGKAAALVLAGHGANVVVTDISETGQDVASEITAAGGSAAFVHADVTEDESAGELVAKALETFGRLDGAFNNAGIEQQSKPLHELSPAEWDRAIRVNLTGIFNCLRHEVKAMLDSGGGAIVNTASAMGSVAVANAAEYVATKHGVIGLSRAAAVDYGTQGIRVNAVLPGVIETPMFTRFANDPAYAGFIDQLRGQHPIGRFGRPEEIGQVVSWLLSDLSSFTTGAAIAADGGYLAI</sequence>
<dbReference type="Gene3D" id="3.40.50.720">
    <property type="entry name" value="NAD(P)-binding Rossmann-like Domain"/>
    <property type="match status" value="1"/>
</dbReference>
<keyword evidence="2" id="KW-0560">Oxidoreductase</keyword>
<dbReference type="PRINTS" id="PR00080">
    <property type="entry name" value="SDRFAMILY"/>
</dbReference>
<dbReference type="PROSITE" id="PS00061">
    <property type="entry name" value="ADH_SHORT"/>
    <property type="match status" value="1"/>
</dbReference>
<dbReference type="NCBIfam" id="NF005559">
    <property type="entry name" value="PRK07231.1"/>
    <property type="match status" value="1"/>
</dbReference>
<organism evidence="3 4">
    <name type="scientific">Altericroceibacterium spongiae</name>
    <dbReference type="NCBI Taxonomy" id="2320269"/>
    <lineage>
        <taxon>Bacteria</taxon>
        <taxon>Pseudomonadati</taxon>
        <taxon>Pseudomonadota</taxon>
        <taxon>Alphaproteobacteria</taxon>
        <taxon>Sphingomonadales</taxon>
        <taxon>Erythrobacteraceae</taxon>
        <taxon>Altericroceibacterium</taxon>
    </lineage>
</organism>
<reference evidence="3 4" key="1">
    <citation type="submission" date="2018-09" db="EMBL/GenBank/DDBJ databases">
        <title>Altererythrobacter spongiae sp. nov., isolated from a marine sponge.</title>
        <authorList>
            <person name="Zhuang L."/>
            <person name="Luo L."/>
        </authorList>
    </citation>
    <scope>NUCLEOTIDE SEQUENCE [LARGE SCALE GENOMIC DNA]</scope>
    <source>
        <strain evidence="3 4">HN-Y73</strain>
    </source>
</reference>
<dbReference type="InterPro" id="IPR036291">
    <property type="entry name" value="NAD(P)-bd_dom_sf"/>
</dbReference>
<accession>A0A420ER12</accession>
<evidence type="ECO:0000256" key="2">
    <source>
        <dbReference type="ARBA" id="ARBA00023002"/>
    </source>
</evidence>
<dbReference type="CDD" id="cd05233">
    <property type="entry name" value="SDR_c"/>
    <property type="match status" value="1"/>
</dbReference>
<evidence type="ECO:0000313" key="3">
    <source>
        <dbReference type="EMBL" id="RKF23101.1"/>
    </source>
</evidence>
<gene>
    <name evidence="3" type="ORF">D6851_00960</name>
</gene>
<dbReference type="GO" id="GO:0016491">
    <property type="term" value="F:oxidoreductase activity"/>
    <property type="evidence" value="ECO:0007669"/>
    <property type="project" value="UniProtKB-KW"/>
</dbReference>
<proteinExistence type="inferred from homology"/>
<evidence type="ECO:0000256" key="1">
    <source>
        <dbReference type="ARBA" id="ARBA00006484"/>
    </source>
</evidence>
<name>A0A420ER12_9SPHN</name>
<dbReference type="AlphaFoldDB" id="A0A420ER12"/>
<dbReference type="PANTHER" id="PTHR24321">
    <property type="entry name" value="DEHYDROGENASES, SHORT CHAIN"/>
    <property type="match status" value="1"/>
</dbReference>